<proteinExistence type="inferred from homology"/>
<dbReference type="UniPathway" id="UPA00973"/>
<dbReference type="Proteomes" id="UP000239872">
    <property type="component" value="Unassembled WGS sequence"/>
</dbReference>
<comment type="caution">
    <text evidence="9">The sequence shown here is derived from an EMBL/GenBank/DDBJ whole genome shotgun (WGS) entry which is preliminary data.</text>
</comment>
<dbReference type="OrthoDB" id="9784739at2"/>
<dbReference type="InterPro" id="IPR020573">
    <property type="entry name" value="UDP_GlcNAc_AcTrfase_non-rep"/>
</dbReference>
<keyword evidence="5 7" id="KW-0443">Lipid metabolism</keyword>
<keyword evidence="6 7" id="KW-0012">Acyltransferase</keyword>
<evidence type="ECO:0000313" key="10">
    <source>
        <dbReference type="Proteomes" id="UP000239872"/>
    </source>
</evidence>
<dbReference type="InterPro" id="IPR011004">
    <property type="entry name" value="Trimer_LpxA-like_sf"/>
</dbReference>
<dbReference type="NCBIfam" id="TIGR01853">
    <property type="entry name" value="lipid_A_lpxD"/>
    <property type="match status" value="1"/>
</dbReference>
<dbReference type="AlphaFoldDB" id="A0A2S7SS30"/>
<dbReference type="EC" id="2.3.1.191" evidence="7"/>
<dbReference type="GO" id="GO:0103118">
    <property type="term" value="F:UDP-3-O-[(3R)-3-hydroxyacyl]-glucosamine N-acyltransferase activity"/>
    <property type="evidence" value="ECO:0007669"/>
    <property type="project" value="UniProtKB-EC"/>
</dbReference>
<evidence type="ECO:0000256" key="3">
    <source>
        <dbReference type="ARBA" id="ARBA00022679"/>
    </source>
</evidence>
<accession>A0A2S7SS30</accession>
<dbReference type="NCBIfam" id="NF002060">
    <property type="entry name" value="PRK00892.1"/>
    <property type="match status" value="1"/>
</dbReference>
<evidence type="ECO:0000313" key="9">
    <source>
        <dbReference type="EMBL" id="PQJ09431.1"/>
    </source>
</evidence>
<organism evidence="9 10">
    <name type="scientific">Flavipsychrobacter stenotrophus</name>
    <dbReference type="NCBI Taxonomy" id="2077091"/>
    <lineage>
        <taxon>Bacteria</taxon>
        <taxon>Pseudomonadati</taxon>
        <taxon>Bacteroidota</taxon>
        <taxon>Chitinophagia</taxon>
        <taxon>Chitinophagales</taxon>
        <taxon>Chitinophagaceae</taxon>
        <taxon>Flavipsychrobacter</taxon>
    </lineage>
</organism>
<dbReference type="Gene3D" id="2.160.10.10">
    <property type="entry name" value="Hexapeptide repeat proteins"/>
    <property type="match status" value="1"/>
</dbReference>
<keyword evidence="4 7" id="KW-0677">Repeat</keyword>
<comment type="subunit">
    <text evidence="7">Homotrimer.</text>
</comment>
<gene>
    <name evidence="7 9" type="primary">lpxD</name>
    <name evidence="9" type="ORF">CJD36_019505</name>
</gene>
<comment type="pathway">
    <text evidence="7">Bacterial outer membrane biogenesis; LPS lipid A biosynthesis.</text>
</comment>
<dbReference type="PROSITE" id="PS00101">
    <property type="entry name" value="HEXAPEP_TRANSFERASES"/>
    <property type="match status" value="1"/>
</dbReference>
<reference evidence="9 10" key="1">
    <citation type="submission" date="2018-01" db="EMBL/GenBank/DDBJ databases">
        <title>A novel member of the phylum Bacteroidetes isolated from glacier ice.</title>
        <authorList>
            <person name="Liu Q."/>
            <person name="Xin Y.-H."/>
        </authorList>
    </citation>
    <scope>NUCLEOTIDE SEQUENCE [LARGE SCALE GENOMIC DNA]</scope>
    <source>
        <strain evidence="9 10">RB1R16</strain>
    </source>
</reference>
<dbReference type="Pfam" id="PF00132">
    <property type="entry name" value="Hexapep"/>
    <property type="match status" value="2"/>
</dbReference>
<evidence type="ECO:0000256" key="5">
    <source>
        <dbReference type="ARBA" id="ARBA00023098"/>
    </source>
</evidence>
<dbReference type="RefSeq" id="WP_105040881.1">
    <property type="nucleotide sequence ID" value="NZ_PPSL01000006.1"/>
</dbReference>
<sequence length="357" mass="38316">MQFTAQQIATLLQGRLEGDPAVQVSDVAKIEEAKSGSLSFIANPKYEEYLYSSHASIIIVNESLEIERPISATLIRVKDAYSSFALLLEKYDEMMSGRVKTGIEPQSYVAATAKIGKDVYIGAFSYIGENAVVGDGVKIYPGCYVGSNVKLGANTKLYAGVKVYDLCSLGDRVTIHSGTVIGGDGFGFAPLKDGSYKKIAQIGNVIIEDDVEIGANTTIDRATMGSTIIRKGVKLDNLIQVAHNVEIGEHTVIAAQTGISGSSKIGKYCTIGGQVGMVGHITIADGTKINAQSGISKSVTTPYTVLNSSPAFDYKSSLKSQAIFRNLPELQQRLLKLEETVHELTALLSTQNLEYKK</sequence>
<dbReference type="Pfam" id="PF04613">
    <property type="entry name" value="LpxD"/>
    <property type="match status" value="1"/>
</dbReference>
<evidence type="ECO:0000256" key="2">
    <source>
        <dbReference type="ARBA" id="ARBA00022556"/>
    </source>
</evidence>
<dbReference type="GO" id="GO:0009245">
    <property type="term" value="P:lipid A biosynthetic process"/>
    <property type="evidence" value="ECO:0007669"/>
    <property type="project" value="UniProtKB-UniRule"/>
</dbReference>
<protein>
    <recommendedName>
        <fullName evidence="7">UDP-3-O-acylglucosamine N-acyltransferase</fullName>
        <ecNumber evidence="7">2.3.1.191</ecNumber>
    </recommendedName>
</protein>
<dbReference type="PANTHER" id="PTHR43378:SF2">
    <property type="entry name" value="UDP-3-O-ACYLGLUCOSAMINE N-ACYLTRANSFERASE 1, MITOCHONDRIAL-RELATED"/>
    <property type="match status" value="1"/>
</dbReference>
<dbReference type="PANTHER" id="PTHR43378">
    <property type="entry name" value="UDP-3-O-ACYLGLUCOSAMINE N-ACYLTRANSFERASE"/>
    <property type="match status" value="1"/>
</dbReference>
<evidence type="ECO:0000256" key="7">
    <source>
        <dbReference type="HAMAP-Rule" id="MF_00523"/>
    </source>
</evidence>
<keyword evidence="2 7" id="KW-0441">Lipid A biosynthesis</keyword>
<comment type="similarity">
    <text evidence="7">Belongs to the transferase hexapeptide repeat family. LpxD subfamily.</text>
</comment>
<dbReference type="HAMAP" id="MF_00523">
    <property type="entry name" value="LpxD"/>
    <property type="match status" value="1"/>
</dbReference>
<evidence type="ECO:0000256" key="6">
    <source>
        <dbReference type="ARBA" id="ARBA00023315"/>
    </source>
</evidence>
<dbReference type="GO" id="GO:0016020">
    <property type="term" value="C:membrane"/>
    <property type="evidence" value="ECO:0007669"/>
    <property type="project" value="GOC"/>
</dbReference>
<evidence type="ECO:0000256" key="1">
    <source>
        <dbReference type="ARBA" id="ARBA00022516"/>
    </source>
</evidence>
<dbReference type="InterPro" id="IPR001451">
    <property type="entry name" value="Hexapep"/>
</dbReference>
<keyword evidence="10" id="KW-1185">Reference proteome</keyword>
<dbReference type="SUPFAM" id="SSF51161">
    <property type="entry name" value="Trimeric LpxA-like enzymes"/>
    <property type="match status" value="1"/>
</dbReference>
<keyword evidence="1 7" id="KW-0444">Lipid biosynthesis</keyword>
<comment type="catalytic activity">
    <reaction evidence="7">
        <text>a UDP-3-O-[(3R)-3-hydroxyacyl]-alpha-D-glucosamine + a (3R)-hydroxyacyl-[ACP] = a UDP-2-N,3-O-bis[(3R)-3-hydroxyacyl]-alpha-D-glucosamine + holo-[ACP] + H(+)</text>
        <dbReference type="Rhea" id="RHEA:53836"/>
        <dbReference type="Rhea" id="RHEA-COMP:9685"/>
        <dbReference type="Rhea" id="RHEA-COMP:9945"/>
        <dbReference type="ChEBI" id="CHEBI:15378"/>
        <dbReference type="ChEBI" id="CHEBI:64479"/>
        <dbReference type="ChEBI" id="CHEBI:78827"/>
        <dbReference type="ChEBI" id="CHEBI:137740"/>
        <dbReference type="ChEBI" id="CHEBI:137748"/>
        <dbReference type="EC" id="2.3.1.191"/>
    </reaction>
</comment>
<dbReference type="InterPro" id="IPR018357">
    <property type="entry name" value="Hexapep_transf_CS"/>
</dbReference>
<dbReference type="GO" id="GO:0016410">
    <property type="term" value="F:N-acyltransferase activity"/>
    <property type="evidence" value="ECO:0007669"/>
    <property type="project" value="InterPro"/>
</dbReference>
<dbReference type="Gene3D" id="3.40.1390.10">
    <property type="entry name" value="MurE/MurF, N-terminal domain"/>
    <property type="match status" value="1"/>
</dbReference>
<dbReference type="CDD" id="cd03352">
    <property type="entry name" value="LbH_LpxD"/>
    <property type="match status" value="1"/>
</dbReference>
<dbReference type="EMBL" id="PPSL01000006">
    <property type="protein sequence ID" value="PQJ09431.1"/>
    <property type="molecule type" value="Genomic_DNA"/>
</dbReference>
<keyword evidence="3 7" id="KW-0808">Transferase</keyword>
<evidence type="ECO:0000259" key="8">
    <source>
        <dbReference type="Pfam" id="PF04613"/>
    </source>
</evidence>
<name>A0A2S7SS30_9BACT</name>
<feature type="active site" description="Proton acceptor" evidence="7">
    <location>
        <position position="243"/>
    </location>
</feature>
<evidence type="ECO:0000256" key="4">
    <source>
        <dbReference type="ARBA" id="ARBA00022737"/>
    </source>
</evidence>
<dbReference type="InterPro" id="IPR007691">
    <property type="entry name" value="LpxD"/>
</dbReference>
<comment type="function">
    <text evidence="7">Catalyzes the N-acylation of UDP-3-O-acylglucosamine using 3-hydroxyacyl-ACP as the acyl donor. Is involved in the biosynthesis of lipid A, a phosphorylated glycolipid that anchors the lipopolysaccharide to the outer membrane of the cell.</text>
</comment>
<feature type="domain" description="UDP-3-O-[3-hydroxymyristoyl] glucosamine N-acyltransferase non-repeat region" evidence="8">
    <location>
        <begin position="22"/>
        <end position="89"/>
    </location>
</feature>